<organism evidence="1 2">
    <name type="scientific">Crotalaria pallida</name>
    <name type="common">Smooth rattlebox</name>
    <name type="synonym">Crotalaria striata</name>
    <dbReference type="NCBI Taxonomy" id="3830"/>
    <lineage>
        <taxon>Eukaryota</taxon>
        <taxon>Viridiplantae</taxon>
        <taxon>Streptophyta</taxon>
        <taxon>Embryophyta</taxon>
        <taxon>Tracheophyta</taxon>
        <taxon>Spermatophyta</taxon>
        <taxon>Magnoliopsida</taxon>
        <taxon>eudicotyledons</taxon>
        <taxon>Gunneridae</taxon>
        <taxon>Pentapetalae</taxon>
        <taxon>rosids</taxon>
        <taxon>fabids</taxon>
        <taxon>Fabales</taxon>
        <taxon>Fabaceae</taxon>
        <taxon>Papilionoideae</taxon>
        <taxon>50 kb inversion clade</taxon>
        <taxon>genistoids sensu lato</taxon>
        <taxon>core genistoids</taxon>
        <taxon>Crotalarieae</taxon>
        <taxon>Crotalaria</taxon>
    </lineage>
</organism>
<dbReference type="AlphaFoldDB" id="A0AAN9F3Q4"/>
<evidence type="ECO:0000313" key="2">
    <source>
        <dbReference type="Proteomes" id="UP001372338"/>
    </source>
</evidence>
<reference evidence="1 2" key="1">
    <citation type="submission" date="2024-01" db="EMBL/GenBank/DDBJ databases">
        <title>The genomes of 5 underutilized Papilionoideae crops provide insights into root nodulation and disease resistanc.</title>
        <authorList>
            <person name="Yuan L."/>
        </authorList>
    </citation>
    <scope>NUCLEOTIDE SEQUENCE [LARGE SCALE GENOMIC DNA]</scope>
    <source>
        <strain evidence="1">ZHUSHIDOU_FW_LH</strain>
        <tissue evidence="1">Leaf</tissue>
    </source>
</reference>
<protein>
    <submittedName>
        <fullName evidence="1">Uncharacterized protein</fullName>
    </submittedName>
</protein>
<evidence type="ECO:0000313" key="1">
    <source>
        <dbReference type="EMBL" id="KAK7267875.1"/>
    </source>
</evidence>
<comment type="caution">
    <text evidence="1">The sequence shown here is derived from an EMBL/GenBank/DDBJ whole genome shotgun (WGS) entry which is preliminary data.</text>
</comment>
<dbReference type="Proteomes" id="UP001372338">
    <property type="component" value="Unassembled WGS sequence"/>
</dbReference>
<dbReference type="EMBL" id="JAYWIO010000004">
    <property type="protein sequence ID" value="KAK7267875.1"/>
    <property type="molecule type" value="Genomic_DNA"/>
</dbReference>
<keyword evidence="2" id="KW-1185">Reference proteome</keyword>
<proteinExistence type="predicted"/>
<accession>A0AAN9F3Q4</accession>
<name>A0AAN9F3Q4_CROPI</name>
<gene>
    <name evidence="1" type="ORF">RIF29_20555</name>
</gene>
<sequence length="105" mass="10940">MSGGLTGASNGVWKDGRCGGGRGIGGCCGGLGTPWQPRFESLRSGQRRLTVVSWMELMMCLVALDLVKGFVEGVGKGMGAGGGDWDCGHQHKVVDMVERRGDVVG</sequence>